<comment type="caution">
    <text evidence="1">The sequence shown here is derived from an EMBL/GenBank/DDBJ whole genome shotgun (WGS) entry which is preliminary data.</text>
</comment>
<dbReference type="AlphaFoldDB" id="A0A369J1I8"/>
<reference evidence="1" key="1">
    <citation type="submission" date="2018-04" db="EMBL/GenBank/DDBJ databases">
        <title>Whole genome sequencing of Hypsizygus marmoreus.</title>
        <authorList>
            <person name="Choi I.-G."/>
            <person name="Min B."/>
            <person name="Kim J.-G."/>
            <person name="Kim S."/>
            <person name="Oh Y.-L."/>
            <person name="Kong W.-S."/>
            <person name="Park H."/>
            <person name="Jeong J."/>
            <person name="Song E.-S."/>
        </authorList>
    </citation>
    <scope>NUCLEOTIDE SEQUENCE [LARGE SCALE GENOMIC DNA]</scope>
    <source>
        <strain evidence="1">51987-8</strain>
    </source>
</reference>
<keyword evidence="2" id="KW-1185">Reference proteome</keyword>
<evidence type="ECO:0000313" key="2">
    <source>
        <dbReference type="Proteomes" id="UP000076154"/>
    </source>
</evidence>
<name>A0A369J1I8_HYPMA</name>
<evidence type="ECO:0000313" key="1">
    <source>
        <dbReference type="EMBL" id="RDB15858.1"/>
    </source>
</evidence>
<gene>
    <name evidence="1" type="ORF">Hypma_003753</name>
</gene>
<protein>
    <submittedName>
        <fullName evidence="1">Uncharacterized protein</fullName>
    </submittedName>
</protein>
<dbReference type="InParanoid" id="A0A369J1I8"/>
<organism evidence="1 2">
    <name type="scientific">Hypsizygus marmoreus</name>
    <name type="common">White beech mushroom</name>
    <name type="synonym">Agaricus marmoreus</name>
    <dbReference type="NCBI Taxonomy" id="39966"/>
    <lineage>
        <taxon>Eukaryota</taxon>
        <taxon>Fungi</taxon>
        <taxon>Dikarya</taxon>
        <taxon>Basidiomycota</taxon>
        <taxon>Agaricomycotina</taxon>
        <taxon>Agaricomycetes</taxon>
        <taxon>Agaricomycetidae</taxon>
        <taxon>Agaricales</taxon>
        <taxon>Tricholomatineae</taxon>
        <taxon>Lyophyllaceae</taxon>
        <taxon>Hypsizygus</taxon>
    </lineage>
</organism>
<accession>A0A369J1I8</accession>
<dbReference type="OrthoDB" id="3059749at2759"/>
<proteinExistence type="predicted"/>
<dbReference type="Proteomes" id="UP000076154">
    <property type="component" value="Unassembled WGS sequence"/>
</dbReference>
<sequence>MPYKAGPLKPFPIVEDWSDSPTLAFKDQNLIFTDIELIVCRLKHTSPTSATEHLKQIIEELTQKGQCLPDLYIVSSSTHDCLDYIYISFTDPL</sequence>
<dbReference type="EMBL" id="LUEZ02000138">
    <property type="protein sequence ID" value="RDB15858.1"/>
    <property type="molecule type" value="Genomic_DNA"/>
</dbReference>